<comment type="subunit">
    <text evidence="6">Alpha-beta TR is a heterodimer composed of an alpha and beta chain; disulfide-linked. The alpha-beta TR is associated with the transmembrane signaling CD3 coreceptor proteins to form the TR-CD3 (TcR or TCR). The assembly of alpha-beta TR heterodimers with CD3 occurs in the endoplasmic reticulum where a single alpha-beta TR heterodimer associates with one CD3D-CD3E heterodimer, one CD3G-CD3E heterodimer and one CD247 homodimer forming a stable octameric structure. CD3D-CD3E and CD3G-CD3E heterodimers preferentially associate with TR alpha and TR beta chains, respectively. The association of the CD247 homodimer is the last step of TcR assembly in the endoplasmic reticulum and is required for transport to the cell surface.</text>
</comment>
<dbReference type="PROSITE" id="PS50835">
    <property type="entry name" value="IG_LIKE"/>
    <property type="match status" value="1"/>
</dbReference>
<dbReference type="PANTHER" id="PTHR19343:SF14">
    <property type="entry name" value="IG-LIKE DOMAIN-CONTAINING PROTEIN-RELATED"/>
    <property type="match status" value="1"/>
</dbReference>
<keyword evidence="4" id="KW-0675">Receptor</keyword>
<evidence type="ECO:0000256" key="7">
    <source>
        <dbReference type="ARBA" id="ARBA00043266"/>
    </source>
</evidence>
<keyword evidence="11" id="KW-1185">Reference proteome</keyword>
<evidence type="ECO:0000313" key="10">
    <source>
        <dbReference type="Ensembl" id="ENSOGAP00000016187.1"/>
    </source>
</evidence>
<reference evidence="10" key="2">
    <citation type="submission" date="2025-08" db="UniProtKB">
        <authorList>
            <consortium name="Ensembl"/>
        </authorList>
    </citation>
    <scope>IDENTIFICATION</scope>
</reference>
<accession>H0XJ97</accession>
<dbReference type="STRING" id="30611.ENSOGAP00000016187"/>
<dbReference type="GeneTree" id="ENSGT00940000159469"/>
<evidence type="ECO:0000256" key="3">
    <source>
        <dbReference type="ARBA" id="ARBA00023130"/>
    </source>
</evidence>
<dbReference type="InterPro" id="IPR051006">
    <property type="entry name" value="TCR_variable_domain"/>
</dbReference>
<dbReference type="PANTHER" id="PTHR19343">
    <property type="entry name" value="T CELL RECEPTOR ALPHA VARIABLE 1-2"/>
    <property type="match status" value="1"/>
</dbReference>
<dbReference type="SMART" id="SM00409">
    <property type="entry name" value="IG"/>
    <property type="match status" value="1"/>
</dbReference>
<dbReference type="Ensembl" id="ENSOGAT00000033075.1">
    <property type="protein sequence ID" value="ENSOGAP00000016187.1"/>
    <property type="gene ID" value="ENSOGAG00000032788.1"/>
</dbReference>
<feature type="chain" id="PRO_5003545758" evidence="8">
    <location>
        <begin position="23"/>
        <end position="132"/>
    </location>
</feature>
<dbReference type="Proteomes" id="UP000005225">
    <property type="component" value="Unassembled WGS sequence"/>
</dbReference>
<dbReference type="GO" id="GO:0042605">
    <property type="term" value="F:peptide antigen binding"/>
    <property type="evidence" value="ECO:0007669"/>
    <property type="project" value="TreeGrafter"/>
</dbReference>
<keyword evidence="5" id="KW-0393">Immunoglobulin domain</keyword>
<protein>
    <submittedName>
        <fullName evidence="10">T cell receptor alpha variable 5</fullName>
    </submittedName>
</protein>
<evidence type="ECO:0000256" key="4">
    <source>
        <dbReference type="ARBA" id="ARBA00023170"/>
    </source>
</evidence>
<dbReference type="SUPFAM" id="SSF48726">
    <property type="entry name" value="Immunoglobulin"/>
    <property type="match status" value="1"/>
</dbReference>
<dbReference type="InterPro" id="IPR013106">
    <property type="entry name" value="Ig_V-set"/>
</dbReference>
<feature type="domain" description="Ig-like" evidence="9">
    <location>
        <begin position="29"/>
        <end position="118"/>
    </location>
</feature>
<dbReference type="GO" id="GO:0002250">
    <property type="term" value="P:adaptive immune response"/>
    <property type="evidence" value="ECO:0007669"/>
    <property type="project" value="UniProtKB-KW"/>
</dbReference>
<keyword evidence="7" id="KW-1279">T cell receptor</keyword>
<dbReference type="Gene3D" id="2.60.40.10">
    <property type="entry name" value="Immunoglobulins"/>
    <property type="match status" value="1"/>
</dbReference>
<dbReference type="InterPro" id="IPR003599">
    <property type="entry name" value="Ig_sub"/>
</dbReference>
<evidence type="ECO:0000256" key="2">
    <source>
        <dbReference type="ARBA" id="ARBA00022859"/>
    </source>
</evidence>
<dbReference type="OMA" id="IFSNMDM"/>
<dbReference type="InterPro" id="IPR036179">
    <property type="entry name" value="Ig-like_dom_sf"/>
</dbReference>
<evidence type="ECO:0000256" key="5">
    <source>
        <dbReference type="ARBA" id="ARBA00023319"/>
    </source>
</evidence>
<name>H0XJ97_OTOGA</name>
<dbReference type="EMBL" id="AAQR03183026">
    <property type="status" value="NOT_ANNOTATED_CDS"/>
    <property type="molecule type" value="Genomic_DNA"/>
</dbReference>
<organism evidence="10 11">
    <name type="scientific">Otolemur garnettii</name>
    <name type="common">Small-eared galago</name>
    <name type="synonym">Garnett's greater bushbaby</name>
    <dbReference type="NCBI Taxonomy" id="30611"/>
    <lineage>
        <taxon>Eukaryota</taxon>
        <taxon>Metazoa</taxon>
        <taxon>Chordata</taxon>
        <taxon>Craniata</taxon>
        <taxon>Vertebrata</taxon>
        <taxon>Euteleostomi</taxon>
        <taxon>Mammalia</taxon>
        <taxon>Eutheria</taxon>
        <taxon>Euarchontoglires</taxon>
        <taxon>Primates</taxon>
        <taxon>Strepsirrhini</taxon>
        <taxon>Lorisiformes</taxon>
        <taxon>Galagidae</taxon>
        <taxon>Otolemur</taxon>
    </lineage>
</organism>
<reference evidence="11" key="1">
    <citation type="submission" date="2011-03" db="EMBL/GenBank/DDBJ databases">
        <title>Version 3 of the genome sequence of Otolemur garnettii (Bushbaby).</title>
        <authorList>
            <consortium name="The Broad Institute Genome Sequencing Platform"/>
            <person name="Di Palma F."/>
            <person name="Johnson J."/>
            <person name="Lander E.S."/>
            <person name="Lindblad-Toh K."/>
            <person name="Jaffe D.B."/>
            <person name="Gnerre S."/>
            <person name="MacCallum I."/>
            <person name="Przybylski D."/>
            <person name="Ribeiro F.J."/>
            <person name="Burton J.N."/>
            <person name="Walker B.J."/>
            <person name="Sharpe T."/>
            <person name="Hall G."/>
        </authorList>
    </citation>
    <scope>NUCLEOTIDE SEQUENCE [LARGE SCALE GENOMIC DNA]</scope>
</reference>
<evidence type="ECO:0000256" key="6">
    <source>
        <dbReference type="ARBA" id="ARBA00038651"/>
    </source>
</evidence>
<proteinExistence type="predicted"/>
<dbReference type="Pfam" id="PF07686">
    <property type="entry name" value="V-set"/>
    <property type="match status" value="1"/>
</dbReference>
<feature type="signal peptide" evidence="8">
    <location>
        <begin position="1"/>
        <end position="22"/>
    </location>
</feature>
<evidence type="ECO:0000256" key="8">
    <source>
        <dbReference type="SAM" id="SignalP"/>
    </source>
</evidence>
<dbReference type="InterPro" id="IPR007110">
    <property type="entry name" value="Ig-like_dom"/>
</dbReference>
<evidence type="ECO:0000256" key="1">
    <source>
        <dbReference type="ARBA" id="ARBA00022729"/>
    </source>
</evidence>
<dbReference type="eggNOG" id="ENOG502SHCJ">
    <property type="taxonomic scope" value="Eukaryota"/>
</dbReference>
<dbReference type="InterPro" id="IPR013783">
    <property type="entry name" value="Ig-like_fold"/>
</dbReference>
<evidence type="ECO:0000259" key="9">
    <source>
        <dbReference type="PROSITE" id="PS50835"/>
    </source>
</evidence>
<reference evidence="10" key="3">
    <citation type="submission" date="2025-09" db="UniProtKB">
        <authorList>
            <consortium name="Ensembl"/>
        </authorList>
    </citation>
    <scope>IDENTIFICATION</scope>
</reference>
<dbReference type="GO" id="GO:0042101">
    <property type="term" value="C:T cell receptor complex"/>
    <property type="evidence" value="ECO:0007669"/>
    <property type="project" value="UniProtKB-KW"/>
</dbReference>
<sequence length="132" mass="14690">SQKILILGSFIFIPIEMAGVSALCTSRGEEVKQSPFLSVREGDNSVINCTYTDSTSTYFYWYKQGPEGLQWLITILSNAEKKQDGRLSVWLNKTEKHLSLNISDTQPGDSAVYFCATSTHCFSGTCSLYPNL</sequence>
<evidence type="ECO:0000313" key="11">
    <source>
        <dbReference type="Proteomes" id="UP000005225"/>
    </source>
</evidence>
<dbReference type="HOGENOM" id="CLU_077975_8_3_1"/>
<dbReference type="SMART" id="SM00406">
    <property type="entry name" value="IGv"/>
    <property type="match status" value="1"/>
</dbReference>
<dbReference type="FunCoup" id="H0XJ97">
    <property type="interactions" value="95"/>
</dbReference>
<keyword evidence="3" id="KW-1064">Adaptive immunity</keyword>
<keyword evidence="2" id="KW-0391">Immunity</keyword>
<dbReference type="AlphaFoldDB" id="H0XJ97"/>
<keyword evidence="1 8" id="KW-0732">Signal</keyword>
<dbReference type="InParanoid" id="H0XJ97"/>